<evidence type="ECO:0000313" key="3">
    <source>
        <dbReference type="EMBL" id="KAJ1213591.1"/>
    </source>
</evidence>
<feature type="compositionally biased region" description="Basic and acidic residues" evidence="1">
    <location>
        <begin position="289"/>
        <end position="298"/>
    </location>
</feature>
<dbReference type="EMBL" id="JANPWB010000001">
    <property type="protein sequence ID" value="KAJ1213591.1"/>
    <property type="molecule type" value="Genomic_DNA"/>
</dbReference>
<proteinExistence type="predicted"/>
<dbReference type="PANTHER" id="PTHR21301">
    <property type="entry name" value="REVERSE TRANSCRIPTASE"/>
    <property type="match status" value="1"/>
</dbReference>
<gene>
    <name evidence="3" type="ORF">NDU88_001225</name>
</gene>
<evidence type="ECO:0000259" key="2">
    <source>
        <dbReference type="Pfam" id="PF26215"/>
    </source>
</evidence>
<accession>A0AAV7WKV9</accession>
<protein>
    <recommendedName>
        <fullName evidence="2">Helix-turn-helix domain-containing protein</fullName>
    </recommendedName>
</protein>
<name>A0AAV7WKV9_PLEWA</name>
<reference evidence="3" key="1">
    <citation type="journal article" date="2022" name="bioRxiv">
        <title>Sequencing and chromosome-scale assembly of the giantPleurodeles waltlgenome.</title>
        <authorList>
            <person name="Brown T."/>
            <person name="Elewa A."/>
            <person name="Iarovenko S."/>
            <person name="Subramanian E."/>
            <person name="Araus A.J."/>
            <person name="Petzold A."/>
            <person name="Susuki M."/>
            <person name="Suzuki K.-i.T."/>
            <person name="Hayashi T."/>
            <person name="Toyoda A."/>
            <person name="Oliveira C."/>
            <person name="Osipova E."/>
            <person name="Leigh N.D."/>
            <person name="Simon A."/>
            <person name="Yun M.H."/>
        </authorList>
    </citation>
    <scope>NUCLEOTIDE SEQUENCE</scope>
    <source>
        <strain evidence="3">20211129_DDA</strain>
        <tissue evidence="3">Liver</tissue>
    </source>
</reference>
<dbReference type="AlphaFoldDB" id="A0AAV7WKV9"/>
<feature type="domain" description="Helix-turn-helix" evidence="2">
    <location>
        <begin position="109"/>
        <end position="165"/>
    </location>
</feature>
<feature type="compositionally biased region" description="Polar residues" evidence="1">
    <location>
        <begin position="322"/>
        <end position="332"/>
    </location>
</feature>
<comment type="caution">
    <text evidence="3">The sequence shown here is derived from an EMBL/GenBank/DDBJ whole genome shotgun (WGS) entry which is preliminary data.</text>
</comment>
<dbReference type="PANTHER" id="PTHR21301:SF10">
    <property type="entry name" value="REVERSE TRANSCRIPTASE DOMAIN-CONTAINING PROTEIN"/>
    <property type="match status" value="1"/>
</dbReference>
<dbReference type="Proteomes" id="UP001066276">
    <property type="component" value="Chromosome 1_1"/>
</dbReference>
<evidence type="ECO:0000256" key="1">
    <source>
        <dbReference type="SAM" id="MobiDB-lite"/>
    </source>
</evidence>
<organism evidence="3 4">
    <name type="scientific">Pleurodeles waltl</name>
    <name type="common">Iberian ribbed newt</name>
    <dbReference type="NCBI Taxonomy" id="8319"/>
    <lineage>
        <taxon>Eukaryota</taxon>
        <taxon>Metazoa</taxon>
        <taxon>Chordata</taxon>
        <taxon>Craniata</taxon>
        <taxon>Vertebrata</taxon>
        <taxon>Euteleostomi</taxon>
        <taxon>Amphibia</taxon>
        <taxon>Batrachia</taxon>
        <taxon>Caudata</taxon>
        <taxon>Salamandroidea</taxon>
        <taxon>Salamandridae</taxon>
        <taxon>Pleurodelinae</taxon>
        <taxon>Pleurodeles</taxon>
    </lineage>
</organism>
<dbReference type="Pfam" id="PF26215">
    <property type="entry name" value="HTH_animal"/>
    <property type="match status" value="1"/>
</dbReference>
<dbReference type="InterPro" id="IPR058912">
    <property type="entry name" value="HTH_animal"/>
</dbReference>
<sequence>MEKRGEGGRASEPPSLQTTYFYHLHGRRFTCPVLRACRRSGGVFGLFLCGGSYENIDNFIQWVNTLDPFLRFTTHSSSTHISFLDLVIKIDNGKLVTSTFYKSTGRNSLLLYDSHHPKALRDNLPVGQFLRLRRNCSSIQAFDIQSLDLKQKLLDQHYPKNIINPAYKRARNNHRDALLAPVLREPGNRLTCVSTFTPLSNSIKKLITKRWNILQSGGIQIPRPLWPTGQNNGPSFIFMIRSNRPVASGSRRVSETRLPHKKSPKTPPEHLQARSTGQCSDRGWVTLKQKPDDQEKTGGRGVASSVRVPAIRQGSKKKGPTHTISHSKISQN</sequence>
<evidence type="ECO:0000313" key="4">
    <source>
        <dbReference type="Proteomes" id="UP001066276"/>
    </source>
</evidence>
<feature type="region of interest" description="Disordered" evidence="1">
    <location>
        <begin position="247"/>
        <end position="332"/>
    </location>
</feature>
<keyword evidence="4" id="KW-1185">Reference proteome</keyword>